<dbReference type="InterPro" id="IPR003594">
    <property type="entry name" value="HATPase_dom"/>
</dbReference>
<dbReference type="Gene3D" id="3.30.565.10">
    <property type="entry name" value="Histidine kinase-like ATPase, C-terminal domain"/>
    <property type="match status" value="1"/>
</dbReference>
<keyword evidence="1" id="KW-0418">Kinase</keyword>
<dbReference type="InterPro" id="IPR036890">
    <property type="entry name" value="HATPase_C_sf"/>
</dbReference>
<dbReference type="Proteomes" id="UP000505377">
    <property type="component" value="Chromosome"/>
</dbReference>
<organism evidence="3 4">
    <name type="scientific">Pseudonocardia broussonetiae</name>
    <dbReference type="NCBI Taxonomy" id="2736640"/>
    <lineage>
        <taxon>Bacteria</taxon>
        <taxon>Bacillati</taxon>
        <taxon>Actinomycetota</taxon>
        <taxon>Actinomycetes</taxon>
        <taxon>Pseudonocardiales</taxon>
        <taxon>Pseudonocardiaceae</taxon>
        <taxon>Pseudonocardia</taxon>
    </lineage>
</organism>
<keyword evidence="4" id="KW-1185">Reference proteome</keyword>
<accession>A0A6M6JCG0</accession>
<dbReference type="RefSeq" id="WP_172154138.1">
    <property type="nucleotide sequence ID" value="NZ_CP053564.1"/>
</dbReference>
<evidence type="ECO:0000313" key="4">
    <source>
        <dbReference type="Proteomes" id="UP000505377"/>
    </source>
</evidence>
<dbReference type="Pfam" id="PF13581">
    <property type="entry name" value="HATPase_c_2"/>
    <property type="match status" value="1"/>
</dbReference>
<gene>
    <name evidence="3" type="ORF">HOP40_02015</name>
</gene>
<keyword evidence="1" id="KW-0723">Serine/threonine-protein kinase</keyword>
<dbReference type="GO" id="GO:0004674">
    <property type="term" value="F:protein serine/threonine kinase activity"/>
    <property type="evidence" value="ECO:0007669"/>
    <property type="project" value="UniProtKB-KW"/>
</dbReference>
<dbReference type="EMBL" id="CP053564">
    <property type="protein sequence ID" value="QJY44763.1"/>
    <property type="molecule type" value="Genomic_DNA"/>
</dbReference>
<dbReference type="KEGG" id="pbro:HOP40_02015"/>
<dbReference type="PANTHER" id="PTHR35526:SF3">
    <property type="entry name" value="ANTI-SIGMA-F FACTOR RSBW"/>
    <property type="match status" value="1"/>
</dbReference>
<proteinExistence type="predicted"/>
<feature type="domain" description="Histidine kinase/HSP90-like ATPase" evidence="2">
    <location>
        <begin position="18"/>
        <end position="142"/>
    </location>
</feature>
<dbReference type="AlphaFoldDB" id="A0A6M6JCG0"/>
<name>A0A6M6JCG0_9PSEU</name>
<sequence>MAETLDLVIPAGSQAPSRVRRAVSDWLCGVCGHPALCDTGEDLLYAVSEAVANTVDHAYSHDEHHRGSVSVLGQVAPPGLPAAAREGCTGEFGIEFVIVDTGRWKEPSPDPGGRGRGLQMMRALVDRCEVTRALGGTTVTLRRVLACAGGGAA</sequence>
<reference evidence="3 4" key="1">
    <citation type="submission" date="2020-05" db="EMBL/GenBank/DDBJ databases">
        <authorList>
            <person name="Mo P."/>
        </authorList>
    </citation>
    <scope>NUCLEOTIDE SEQUENCE [LARGE SCALE GENOMIC DNA]</scope>
    <source>
        <strain evidence="3 4">Gen01</strain>
    </source>
</reference>
<keyword evidence="1" id="KW-0808">Transferase</keyword>
<dbReference type="SUPFAM" id="SSF55874">
    <property type="entry name" value="ATPase domain of HSP90 chaperone/DNA topoisomerase II/histidine kinase"/>
    <property type="match status" value="1"/>
</dbReference>
<dbReference type="GO" id="GO:0005524">
    <property type="term" value="F:ATP binding"/>
    <property type="evidence" value="ECO:0007669"/>
    <property type="project" value="UniProtKB-KW"/>
</dbReference>
<dbReference type="InterPro" id="IPR050267">
    <property type="entry name" value="Anti-sigma-factor_SerPK"/>
</dbReference>
<dbReference type="PANTHER" id="PTHR35526">
    <property type="entry name" value="ANTI-SIGMA-F FACTOR RSBW-RELATED"/>
    <property type="match status" value="1"/>
</dbReference>
<keyword evidence="3" id="KW-0067">ATP-binding</keyword>
<keyword evidence="3" id="KW-0547">Nucleotide-binding</keyword>
<evidence type="ECO:0000256" key="1">
    <source>
        <dbReference type="ARBA" id="ARBA00022527"/>
    </source>
</evidence>
<protein>
    <submittedName>
        <fullName evidence="3">ATP-binding protein</fullName>
    </submittedName>
</protein>
<evidence type="ECO:0000259" key="2">
    <source>
        <dbReference type="Pfam" id="PF13581"/>
    </source>
</evidence>
<evidence type="ECO:0000313" key="3">
    <source>
        <dbReference type="EMBL" id="QJY44763.1"/>
    </source>
</evidence>
<dbReference type="CDD" id="cd16936">
    <property type="entry name" value="HATPase_RsbW-like"/>
    <property type="match status" value="1"/>
</dbReference>